<keyword evidence="6" id="KW-1185">Reference proteome</keyword>
<evidence type="ECO:0000256" key="4">
    <source>
        <dbReference type="SAM" id="MobiDB-lite"/>
    </source>
</evidence>
<evidence type="ECO:0000256" key="1">
    <source>
        <dbReference type="ARBA" id="ARBA00023015"/>
    </source>
</evidence>
<name>A0A9R1XFJ0_LACSA</name>
<dbReference type="Gene3D" id="1.10.10.60">
    <property type="entry name" value="Homeodomain-like"/>
    <property type="match status" value="1"/>
</dbReference>
<evidence type="ECO:0000313" key="5">
    <source>
        <dbReference type="EMBL" id="KAJ0211041.1"/>
    </source>
</evidence>
<dbReference type="Proteomes" id="UP000235145">
    <property type="component" value="Unassembled WGS sequence"/>
</dbReference>
<gene>
    <name evidence="5" type="ORF">LSAT_V11C400180840</name>
</gene>
<evidence type="ECO:0000313" key="6">
    <source>
        <dbReference type="Proteomes" id="UP000235145"/>
    </source>
</evidence>
<keyword evidence="3" id="KW-0539">Nucleus</keyword>
<dbReference type="GO" id="GO:0003700">
    <property type="term" value="F:DNA-binding transcription factor activity"/>
    <property type="evidence" value="ECO:0007669"/>
    <property type="project" value="InterPro"/>
</dbReference>
<reference evidence="5 6" key="1">
    <citation type="journal article" date="2017" name="Nat. Commun.">
        <title>Genome assembly with in vitro proximity ligation data and whole-genome triplication in lettuce.</title>
        <authorList>
            <person name="Reyes-Chin-Wo S."/>
            <person name="Wang Z."/>
            <person name="Yang X."/>
            <person name="Kozik A."/>
            <person name="Arikit S."/>
            <person name="Song C."/>
            <person name="Xia L."/>
            <person name="Froenicke L."/>
            <person name="Lavelle D.O."/>
            <person name="Truco M.J."/>
            <person name="Xia R."/>
            <person name="Zhu S."/>
            <person name="Xu C."/>
            <person name="Xu H."/>
            <person name="Xu X."/>
            <person name="Cox K."/>
            <person name="Korf I."/>
            <person name="Meyers B.C."/>
            <person name="Michelmore R.W."/>
        </authorList>
    </citation>
    <scope>NUCLEOTIDE SEQUENCE [LARGE SCALE GENOMIC DNA]</scope>
    <source>
        <strain evidence="6">cv. Salinas</strain>
        <tissue evidence="5">Seedlings</tissue>
    </source>
</reference>
<proteinExistence type="predicted"/>
<dbReference type="NCBIfam" id="TIGR01557">
    <property type="entry name" value="myb_SHAQKYF"/>
    <property type="match status" value="1"/>
</dbReference>
<dbReference type="InterPro" id="IPR046955">
    <property type="entry name" value="PHR1-like"/>
</dbReference>
<accession>A0A9R1XFJ0</accession>
<feature type="compositionally biased region" description="Basic and acidic residues" evidence="4">
    <location>
        <begin position="26"/>
        <end position="44"/>
    </location>
</feature>
<keyword evidence="1" id="KW-0805">Transcription regulation</keyword>
<dbReference type="InterPro" id="IPR009057">
    <property type="entry name" value="Homeodomain-like_sf"/>
</dbReference>
<organism evidence="5 6">
    <name type="scientific">Lactuca sativa</name>
    <name type="common">Garden lettuce</name>
    <dbReference type="NCBI Taxonomy" id="4236"/>
    <lineage>
        <taxon>Eukaryota</taxon>
        <taxon>Viridiplantae</taxon>
        <taxon>Streptophyta</taxon>
        <taxon>Embryophyta</taxon>
        <taxon>Tracheophyta</taxon>
        <taxon>Spermatophyta</taxon>
        <taxon>Magnoliopsida</taxon>
        <taxon>eudicotyledons</taxon>
        <taxon>Gunneridae</taxon>
        <taxon>Pentapetalae</taxon>
        <taxon>asterids</taxon>
        <taxon>campanulids</taxon>
        <taxon>Asterales</taxon>
        <taxon>Asteraceae</taxon>
        <taxon>Cichorioideae</taxon>
        <taxon>Cichorieae</taxon>
        <taxon>Lactucinae</taxon>
        <taxon>Lactuca</taxon>
    </lineage>
</organism>
<sequence length="109" mass="12477">MKSLEYVISQKGSSSSLETMEDSSDEQPKVSRRRLDENSSDKILNKPVGRAYNRSKCPRFRWSNELHQAFENVVERLGGVERATPKMVLQMMDVKGVKVSHIKSHLQVD</sequence>
<dbReference type="PANTHER" id="PTHR31314">
    <property type="entry name" value="MYB FAMILY TRANSCRIPTION FACTOR PHL7-LIKE"/>
    <property type="match status" value="1"/>
</dbReference>
<evidence type="ECO:0000256" key="2">
    <source>
        <dbReference type="ARBA" id="ARBA00023163"/>
    </source>
</evidence>
<evidence type="ECO:0000256" key="3">
    <source>
        <dbReference type="ARBA" id="ARBA00023242"/>
    </source>
</evidence>
<keyword evidence="2" id="KW-0804">Transcription</keyword>
<dbReference type="GO" id="GO:0003677">
    <property type="term" value="F:DNA binding"/>
    <property type="evidence" value="ECO:0007669"/>
    <property type="project" value="InterPro"/>
</dbReference>
<evidence type="ECO:0008006" key="7">
    <source>
        <dbReference type="Google" id="ProtNLM"/>
    </source>
</evidence>
<feature type="region of interest" description="Disordered" evidence="4">
    <location>
        <begin position="1"/>
        <end position="47"/>
    </location>
</feature>
<dbReference type="InterPro" id="IPR006447">
    <property type="entry name" value="Myb_dom_plants"/>
</dbReference>
<dbReference type="SUPFAM" id="SSF46689">
    <property type="entry name" value="Homeodomain-like"/>
    <property type="match status" value="1"/>
</dbReference>
<dbReference type="AlphaFoldDB" id="A0A9R1XFJ0"/>
<comment type="caution">
    <text evidence="5">The sequence shown here is derived from an EMBL/GenBank/DDBJ whole genome shotgun (WGS) entry which is preliminary data.</text>
</comment>
<dbReference type="PANTHER" id="PTHR31314:SF84">
    <property type="entry name" value="HOMEODOMAIN-LIKE SUPERFAMILY PROTEIN-RELATED"/>
    <property type="match status" value="1"/>
</dbReference>
<dbReference type="EMBL" id="NBSK02000004">
    <property type="protein sequence ID" value="KAJ0211041.1"/>
    <property type="molecule type" value="Genomic_DNA"/>
</dbReference>
<protein>
    <recommendedName>
        <fullName evidence="7">HTH myb-type domain-containing protein</fullName>
    </recommendedName>
</protein>